<sequence>MTSNELFNLLKTEIHSILFLSGYEIIEEQYPPEFFGSRYITFSNANSVIRLVWDGKESYFILEEYIGFNEILKINEWSDIETMKYVKEEVDDKYIENFINQFIASLLKSTNN</sequence>
<name>A0A3G3JV26_9BACL</name>
<dbReference type="RefSeq" id="WP_123040152.1">
    <property type="nucleotide sequence ID" value="NZ_CP033433.1"/>
</dbReference>
<dbReference type="Proteomes" id="UP000269097">
    <property type="component" value="Chromosome"/>
</dbReference>
<accession>A0A3G3JV26</accession>
<keyword evidence="2" id="KW-1185">Reference proteome</keyword>
<organism evidence="1 2">
    <name type="scientific">Cohnella candidum</name>
    <dbReference type="NCBI Taxonomy" id="2674991"/>
    <lineage>
        <taxon>Bacteria</taxon>
        <taxon>Bacillati</taxon>
        <taxon>Bacillota</taxon>
        <taxon>Bacilli</taxon>
        <taxon>Bacillales</taxon>
        <taxon>Paenibacillaceae</taxon>
        <taxon>Cohnella</taxon>
    </lineage>
</organism>
<reference evidence="1 2" key="1">
    <citation type="submission" date="2018-10" db="EMBL/GenBank/DDBJ databases">
        <title>Genome Sequence of Cohnella sp.</title>
        <authorList>
            <person name="Srinivasan S."/>
            <person name="Kim M.K."/>
        </authorList>
    </citation>
    <scope>NUCLEOTIDE SEQUENCE [LARGE SCALE GENOMIC DNA]</scope>
    <source>
        <strain evidence="1 2">18JY8-7</strain>
    </source>
</reference>
<protein>
    <submittedName>
        <fullName evidence="1">Uncharacterized protein</fullName>
    </submittedName>
</protein>
<evidence type="ECO:0000313" key="1">
    <source>
        <dbReference type="EMBL" id="AYQ72092.1"/>
    </source>
</evidence>
<proteinExistence type="predicted"/>
<dbReference type="KEGG" id="coh:EAV92_05615"/>
<dbReference type="EMBL" id="CP033433">
    <property type="protein sequence ID" value="AYQ72092.1"/>
    <property type="molecule type" value="Genomic_DNA"/>
</dbReference>
<gene>
    <name evidence="1" type="ORF">EAV92_05615</name>
</gene>
<dbReference type="AlphaFoldDB" id="A0A3G3JV26"/>
<evidence type="ECO:0000313" key="2">
    <source>
        <dbReference type="Proteomes" id="UP000269097"/>
    </source>
</evidence>